<comment type="caution">
    <text evidence="4">The sequence shown here is derived from an EMBL/GenBank/DDBJ whole genome shotgun (WGS) entry which is preliminary data.</text>
</comment>
<protein>
    <submittedName>
        <fullName evidence="4">Uncharacterized protein</fullName>
    </submittedName>
</protein>
<sequence>MTAGLGNGTEVQKSAEEGGQSPQEPMDQLLLELCRQQWTSVQWTQDSVDSALNTAGQRFAKRLETALRLEKIMPDAEVHFGDGVFQVRSQTTSKYRAEESLTFEGLIARISFSCGQKPLQNLVEEAWCCVLNEALAVLFQRFVWHARDAGNLWRFVYDESDMGLEDSIAFWEQFAALAGHPTHVMAKSKLDVHRGVPLCPQQVCRCSPEFGETIPMQLLAARREVMVAFPTPEEWQDFWSSNHPEAMDLLIQEVGKANADDYVLLWVHPLNDENLRSIFWRQFQEGSMKILGSAGGFRPTLSFRTLLENSKGYYAKLPVPLQMTSWPRYVSPVEIQESALISQLLSKLDLPQELVMLREARTCHVDYENEPAPGGVSYEEARYCGMLVRDSPVPHVRDQHRLIPLAAAFVPTPAGCSLWEEMWAATGIGSQDIVDWFSSYVRVIATCQITPVLRYGFTIEAHQQNALIELSPSGRLTRLFCRELGGGIEWDLQRFNAFPDISFSQQLYKRQDLFVDFKVVPSLVRHTMIQSHLLPLADICSSTFNIERARLLEIVRSEVAFVIDSVQPAPNDRWSSQQFHQYAESLKAALLQEPSCQRKALLRMRLANTKDNVFVEHENQLASGHRQNSVA</sequence>
<dbReference type="PANTHER" id="PTHR34384:SF5">
    <property type="entry name" value="L-2,3-DIAMINOPROPANOATE--CITRATE LIGASE"/>
    <property type="match status" value="1"/>
</dbReference>
<evidence type="ECO:0000259" key="2">
    <source>
        <dbReference type="Pfam" id="PF04183"/>
    </source>
</evidence>
<dbReference type="AlphaFoldDB" id="A0A812TP29"/>
<feature type="domain" description="Aerobactin siderophore biosynthesis IucA/IucC N-terminal" evidence="2">
    <location>
        <begin position="169"/>
        <end position="408"/>
    </location>
</feature>
<feature type="domain" description="Aerobactin siderophore biosynthesis IucA/IucC-like C-terminal" evidence="3">
    <location>
        <begin position="435"/>
        <end position="611"/>
    </location>
</feature>
<evidence type="ECO:0000256" key="1">
    <source>
        <dbReference type="SAM" id="MobiDB-lite"/>
    </source>
</evidence>
<dbReference type="InterPro" id="IPR037455">
    <property type="entry name" value="LucA/IucC-like"/>
</dbReference>
<dbReference type="Proteomes" id="UP000604046">
    <property type="component" value="Unassembled WGS sequence"/>
</dbReference>
<reference evidence="4" key="1">
    <citation type="submission" date="2021-02" db="EMBL/GenBank/DDBJ databases">
        <authorList>
            <person name="Dougan E. K."/>
            <person name="Rhodes N."/>
            <person name="Thang M."/>
            <person name="Chan C."/>
        </authorList>
    </citation>
    <scope>NUCLEOTIDE SEQUENCE</scope>
</reference>
<dbReference type="GO" id="GO:0016881">
    <property type="term" value="F:acid-amino acid ligase activity"/>
    <property type="evidence" value="ECO:0007669"/>
    <property type="project" value="UniProtKB-ARBA"/>
</dbReference>
<evidence type="ECO:0000313" key="5">
    <source>
        <dbReference type="Proteomes" id="UP000604046"/>
    </source>
</evidence>
<dbReference type="GO" id="GO:0019290">
    <property type="term" value="P:siderophore biosynthetic process"/>
    <property type="evidence" value="ECO:0007669"/>
    <property type="project" value="InterPro"/>
</dbReference>
<dbReference type="PANTHER" id="PTHR34384">
    <property type="entry name" value="L-2,3-DIAMINOPROPANOATE--CITRATE LIGASE"/>
    <property type="match status" value="1"/>
</dbReference>
<evidence type="ECO:0000259" key="3">
    <source>
        <dbReference type="Pfam" id="PF06276"/>
    </source>
</evidence>
<dbReference type="InterPro" id="IPR022770">
    <property type="entry name" value="IucA/IucC-like_C"/>
</dbReference>
<dbReference type="OrthoDB" id="2117718at2759"/>
<dbReference type="EMBL" id="CAJNDS010002604">
    <property type="protein sequence ID" value="CAE7541893.1"/>
    <property type="molecule type" value="Genomic_DNA"/>
</dbReference>
<dbReference type="Pfam" id="PF06276">
    <property type="entry name" value="FhuF"/>
    <property type="match status" value="1"/>
</dbReference>
<accession>A0A812TP29</accession>
<gene>
    <name evidence="4" type="ORF">SNAT2548_LOCUS30381</name>
</gene>
<dbReference type="InterPro" id="IPR007310">
    <property type="entry name" value="Aerobactin_biosyn_IucA/IucC_N"/>
</dbReference>
<organism evidence="4 5">
    <name type="scientific">Symbiodinium natans</name>
    <dbReference type="NCBI Taxonomy" id="878477"/>
    <lineage>
        <taxon>Eukaryota</taxon>
        <taxon>Sar</taxon>
        <taxon>Alveolata</taxon>
        <taxon>Dinophyceae</taxon>
        <taxon>Suessiales</taxon>
        <taxon>Symbiodiniaceae</taxon>
        <taxon>Symbiodinium</taxon>
    </lineage>
</organism>
<keyword evidence="5" id="KW-1185">Reference proteome</keyword>
<evidence type="ECO:0000313" key="4">
    <source>
        <dbReference type="EMBL" id="CAE7541893.1"/>
    </source>
</evidence>
<proteinExistence type="predicted"/>
<name>A0A812TP29_9DINO</name>
<feature type="region of interest" description="Disordered" evidence="1">
    <location>
        <begin position="1"/>
        <end position="23"/>
    </location>
</feature>
<dbReference type="Gene3D" id="1.10.510.40">
    <property type="match status" value="1"/>
</dbReference>
<dbReference type="Pfam" id="PF04183">
    <property type="entry name" value="IucA_IucC"/>
    <property type="match status" value="1"/>
</dbReference>